<dbReference type="Pfam" id="PF00501">
    <property type="entry name" value="AMP-binding"/>
    <property type="match status" value="1"/>
</dbReference>
<evidence type="ECO:0000259" key="1">
    <source>
        <dbReference type="Pfam" id="PF00501"/>
    </source>
</evidence>
<protein>
    <recommendedName>
        <fullName evidence="1">AMP-dependent synthetase/ligase domain-containing protein</fullName>
    </recommendedName>
</protein>
<dbReference type="PROSITE" id="PS00455">
    <property type="entry name" value="AMP_BINDING"/>
    <property type="match status" value="1"/>
</dbReference>
<name>A0A9P9IBW7_9HYPO</name>
<dbReference type="EMBL" id="JAGMUV010000033">
    <property type="protein sequence ID" value="KAH7114079.1"/>
    <property type="molecule type" value="Genomic_DNA"/>
</dbReference>
<dbReference type="InterPro" id="IPR020845">
    <property type="entry name" value="AMP-binding_CS"/>
</dbReference>
<gene>
    <name evidence="2" type="ORF">EDB81DRAFT_303136</name>
</gene>
<feature type="domain" description="AMP-dependent synthetase/ligase" evidence="1">
    <location>
        <begin position="21"/>
        <end position="56"/>
    </location>
</feature>
<reference evidence="2" key="1">
    <citation type="journal article" date="2021" name="Nat. Commun.">
        <title>Genetic determinants of endophytism in the Arabidopsis root mycobiome.</title>
        <authorList>
            <person name="Mesny F."/>
            <person name="Miyauchi S."/>
            <person name="Thiergart T."/>
            <person name="Pickel B."/>
            <person name="Atanasova L."/>
            <person name="Karlsson M."/>
            <person name="Huettel B."/>
            <person name="Barry K.W."/>
            <person name="Haridas S."/>
            <person name="Chen C."/>
            <person name="Bauer D."/>
            <person name="Andreopoulos W."/>
            <person name="Pangilinan J."/>
            <person name="LaButti K."/>
            <person name="Riley R."/>
            <person name="Lipzen A."/>
            <person name="Clum A."/>
            <person name="Drula E."/>
            <person name="Henrissat B."/>
            <person name="Kohler A."/>
            <person name="Grigoriev I.V."/>
            <person name="Martin F.M."/>
            <person name="Hacquard S."/>
        </authorList>
    </citation>
    <scope>NUCLEOTIDE SEQUENCE</scope>
    <source>
        <strain evidence="2">MPI-CAGE-AT-0147</strain>
    </source>
</reference>
<dbReference type="InterPro" id="IPR000873">
    <property type="entry name" value="AMP-dep_synth/lig_dom"/>
</dbReference>
<evidence type="ECO:0000313" key="2">
    <source>
        <dbReference type="EMBL" id="KAH7114079.1"/>
    </source>
</evidence>
<dbReference type="AlphaFoldDB" id="A0A9P9IBW7"/>
<proteinExistence type="predicted"/>
<dbReference type="OrthoDB" id="6509636at2759"/>
<accession>A0A9P9IBW7</accession>
<evidence type="ECO:0000313" key="3">
    <source>
        <dbReference type="Proteomes" id="UP000738349"/>
    </source>
</evidence>
<dbReference type="SUPFAM" id="SSF56801">
    <property type="entry name" value="Acetyl-CoA synthetase-like"/>
    <property type="match status" value="1"/>
</dbReference>
<comment type="caution">
    <text evidence="2">The sequence shown here is derived from an EMBL/GenBank/DDBJ whole genome shotgun (WGS) entry which is preliminary data.</text>
</comment>
<dbReference type="Proteomes" id="UP000738349">
    <property type="component" value="Unassembled WGS sequence"/>
</dbReference>
<dbReference type="InterPro" id="IPR042099">
    <property type="entry name" value="ANL_N_sf"/>
</dbReference>
<organism evidence="2 3">
    <name type="scientific">Dactylonectria macrodidyma</name>
    <dbReference type="NCBI Taxonomy" id="307937"/>
    <lineage>
        <taxon>Eukaryota</taxon>
        <taxon>Fungi</taxon>
        <taxon>Dikarya</taxon>
        <taxon>Ascomycota</taxon>
        <taxon>Pezizomycotina</taxon>
        <taxon>Sordariomycetes</taxon>
        <taxon>Hypocreomycetidae</taxon>
        <taxon>Hypocreales</taxon>
        <taxon>Nectriaceae</taxon>
        <taxon>Dactylonectria</taxon>
    </lineage>
</organism>
<keyword evidence="3" id="KW-1185">Reference proteome</keyword>
<sequence length="57" mass="5976">MDPVTGGIATAEAERCDWVEPVDPRSTTSCLSYSSGTTGVPKGVEITHYAYVANARG</sequence>
<dbReference type="Gene3D" id="3.40.50.12780">
    <property type="entry name" value="N-terminal domain of ligase-like"/>
    <property type="match status" value="1"/>
</dbReference>